<dbReference type="SUPFAM" id="SSF53474">
    <property type="entry name" value="alpha/beta-Hydrolases"/>
    <property type="match status" value="1"/>
</dbReference>
<dbReference type="InterPro" id="IPR000639">
    <property type="entry name" value="Epox_hydrolase-like"/>
</dbReference>
<reference evidence="5 6" key="1">
    <citation type="journal article" date="2018" name="New Phytol.">
        <title>Phylogenomics of Endogonaceae and evolution of mycorrhizas within Mucoromycota.</title>
        <authorList>
            <person name="Chang Y."/>
            <person name="Desiro A."/>
            <person name="Na H."/>
            <person name="Sandor L."/>
            <person name="Lipzen A."/>
            <person name="Clum A."/>
            <person name="Barry K."/>
            <person name="Grigoriev I.V."/>
            <person name="Martin F.M."/>
            <person name="Stajich J.E."/>
            <person name="Smith M.E."/>
            <person name="Bonito G."/>
            <person name="Spatafora J.W."/>
        </authorList>
    </citation>
    <scope>NUCLEOTIDE SEQUENCE [LARGE SCALE GENOMIC DNA]</scope>
    <source>
        <strain evidence="5 6">AD002</strain>
    </source>
</reference>
<proteinExistence type="inferred from homology"/>
<keyword evidence="6" id="KW-1185">Reference proteome</keyword>
<comment type="similarity">
    <text evidence="2">Belongs to the AB hydrolase superfamily. Epoxide hydrolase family.</text>
</comment>
<dbReference type="PRINTS" id="PR00412">
    <property type="entry name" value="EPOXHYDRLASE"/>
</dbReference>
<dbReference type="EMBL" id="RBNJ01010838">
    <property type="protein sequence ID" value="RUS26281.1"/>
    <property type="molecule type" value="Genomic_DNA"/>
</dbReference>
<feature type="region of interest" description="Disordered" evidence="3">
    <location>
        <begin position="298"/>
        <end position="342"/>
    </location>
</feature>
<dbReference type="AlphaFoldDB" id="A0A433Q943"/>
<protein>
    <submittedName>
        <fullName evidence="5">Alpha/Beta hydrolase protein</fullName>
    </submittedName>
</protein>
<dbReference type="PANTHER" id="PTHR43329">
    <property type="entry name" value="EPOXIDE HYDROLASE"/>
    <property type="match status" value="1"/>
</dbReference>
<accession>A0A433Q943</accession>
<evidence type="ECO:0000313" key="6">
    <source>
        <dbReference type="Proteomes" id="UP000274822"/>
    </source>
</evidence>
<dbReference type="Proteomes" id="UP000274822">
    <property type="component" value="Unassembled WGS sequence"/>
</dbReference>
<dbReference type="InterPro" id="IPR029058">
    <property type="entry name" value="AB_hydrolase_fold"/>
</dbReference>
<gene>
    <name evidence="5" type="ORF">BC938DRAFT_470977</name>
</gene>
<name>A0A433Q943_9FUNG</name>
<comment type="caution">
    <text evidence="5">The sequence shown here is derived from an EMBL/GenBank/DDBJ whole genome shotgun (WGS) entry which is preliminary data.</text>
</comment>
<dbReference type="GO" id="GO:0016787">
    <property type="term" value="F:hydrolase activity"/>
    <property type="evidence" value="ECO:0007669"/>
    <property type="project" value="UniProtKB-KW"/>
</dbReference>
<dbReference type="Gene3D" id="3.40.50.1820">
    <property type="entry name" value="alpha/beta hydrolase"/>
    <property type="match status" value="1"/>
</dbReference>
<keyword evidence="1 5" id="KW-0378">Hydrolase</keyword>
<evidence type="ECO:0000259" key="4">
    <source>
        <dbReference type="Pfam" id="PF00561"/>
    </source>
</evidence>
<evidence type="ECO:0000313" key="5">
    <source>
        <dbReference type="EMBL" id="RUS26281.1"/>
    </source>
</evidence>
<feature type="domain" description="AB hydrolase-1" evidence="4">
    <location>
        <begin position="63"/>
        <end position="271"/>
    </location>
</feature>
<dbReference type="InterPro" id="IPR000073">
    <property type="entry name" value="AB_hydrolase_1"/>
</dbReference>
<dbReference type="Pfam" id="PF00561">
    <property type="entry name" value="Abhydrolase_1"/>
    <property type="match status" value="1"/>
</dbReference>
<evidence type="ECO:0000256" key="3">
    <source>
        <dbReference type="SAM" id="MobiDB-lite"/>
    </source>
</evidence>
<evidence type="ECO:0000256" key="1">
    <source>
        <dbReference type="ARBA" id="ARBA00022801"/>
    </source>
</evidence>
<organism evidence="5 6">
    <name type="scientific">Jimgerdemannia flammicorona</name>
    <dbReference type="NCBI Taxonomy" id="994334"/>
    <lineage>
        <taxon>Eukaryota</taxon>
        <taxon>Fungi</taxon>
        <taxon>Fungi incertae sedis</taxon>
        <taxon>Mucoromycota</taxon>
        <taxon>Mucoromycotina</taxon>
        <taxon>Endogonomycetes</taxon>
        <taxon>Endogonales</taxon>
        <taxon>Endogonaceae</taxon>
        <taxon>Jimgerdemannia</taxon>
    </lineage>
</organism>
<evidence type="ECO:0000256" key="2">
    <source>
        <dbReference type="ARBA" id="ARBA00038334"/>
    </source>
</evidence>
<sequence>MDINNPVSFNHKTAFVNGINIRVYKLGFPVESPFLIPVLIHLNPSFNLSPSTDYVDQNPESQNVILCVHGWPDLWYGWRHQIVHLANKGYRVIAPDLRGFGETVSADGYAIVVDAPASSSEYGYGTVSTDLVRLLDHLSIPQVILLGHDWGGLVVWRMTAFYPDRVKAVASFCTPYIPPTDKYIPLEELIKILPNFTYQTELLFRLLFRQPGSPFYDPENRTILKGRENIPKSDCISQEVSDGLSRGCTLDFYTQQYSVRGFRGPLNWYRQSFNNFEQCKGECGLVLRRDLTQQENPTIIKPLRNTRPPQDHPTPCANGRRRQGRSPSTSDGQGHAQVCSQRPHEGMSHTFLRVLFYPIDLIQSRANISDLSQSPSLMHTERRRGGPLDSVAASRQDERILGRVAGNVERTDVWHLNDIVVITVIKHSLFY</sequence>